<dbReference type="AlphaFoldDB" id="U4LQE5"/>
<keyword evidence="3" id="KW-1185">Reference proteome</keyword>
<feature type="region of interest" description="Disordered" evidence="1">
    <location>
        <begin position="293"/>
        <end position="507"/>
    </location>
</feature>
<feature type="compositionally biased region" description="Basic and acidic residues" evidence="1">
    <location>
        <begin position="460"/>
        <end position="481"/>
    </location>
</feature>
<protein>
    <submittedName>
        <fullName evidence="2">Uncharacterized protein</fullName>
    </submittedName>
</protein>
<feature type="compositionally biased region" description="Basic and acidic residues" evidence="1">
    <location>
        <begin position="489"/>
        <end position="507"/>
    </location>
</feature>
<dbReference type="EMBL" id="HF936379">
    <property type="protein sequence ID" value="CCX34175.1"/>
    <property type="molecule type" value="Genomic_DNA"/>
</dbReference>
<feature type="compositionally biased region" description="Basic and acidic residues" evidence="1">
    <location>
        <begin position="413"/>
        <end position="424"/>
    </location>
</feature>
<name>U4LQE5_PYROM</name>
<feature type="compositionally biased region" description="Low complexity" evidence="1">
    <location>
        <begin position="349"/>
        <end position="358"/>
    </location>
</feature>
<organism evidence="2 3">
    <name type="scientific">Pyronema omphalodes (strain CBS 100304)</name>
    <name type="common">Pyronema confluens</name>
    <dbReference type="NCBI Taxonomy" id="1076935"/>
    <lineage>
        <taxon>Eukaryota</taxon>
        <taxon>Fungi</taxon>
        <taxon>Dikarya</taxon>
        <taxon>Ascomycota</taxon>
        <taxon>Pezizomycotina</taxon>
        <taxon>Pezizomycetes</taxon>
        <taxon>Pezizales</taxon>
        <taxon>Pyronemataceae</taxon>
        <taxon>Pyronema</taxon>
    </lineage>
</organism>
<evidence type="ECO:0000256" key="1">
    <source>
        <dbReference type="SAM" id="MobiDB-lite"/>
    </source>
</evidence>
<gene>
    <name evidence="2" type="ORF">PCON_02948</name>
</gene>
<evidence type="ECO:0000313" key="2">
    <source>
        <dbReference type="EMBL" id="CCX34175.1"/>
    </source>
</evidence>
<feature type="compositionally biased region" description="Basic and acidic residues" evidence="1">
    <location>
        <begin position="437"/>
        <end position="449"/>
    </location>
</feature>
<reference evidence="2 3" key="1">
    <citation type="journal article" date="2013" name="PLoS Genet.">
        <title>The genome and development-dependent transcriptomes of Pyronema confluens: a window into fungal evolution.</title>
        <authorList>
            <person name="Traeger S."/>
            <person name="Altegoer F."/>
            <person name="Freitag M."/>
            <person name="Gabaldon T."/>
            <person name="Kempken F."/>
            <person name="Kumar A."/>
            <person name="Marcet-Houben M."/>
            <person name="Poggeler S."/>
            <person name="Stajich J.E."/>
            <person name="Nowrousian M."/>
        </authorList>
    </citation>
    <scope>NUCLEOTIDE SEQUENCE [LARGE SCALE GENOMIC DNA]</scope>
    <source>
        <strain evidence="3">CBS 100304</strain>
        <tissue evidence="2">Vegetative mycelium</tissue>
    </source>
</reference>
<evidence type="ECO:0000313" key="3">
    <source>
        <dbReference type="Proteomes" id="UP000018144"/>
    </source>
</evidence>
<proteinExistence type="predicted"/>
<dbReference type="Proteomes" id="UP000018144">
    <property type="component" value="Unassembled WGS sequence"/>
</dbReference>
<sequence>MSLSGGHISNCSSNHSGDDGMCFHAFYMDEHGIQWKYGSYLDFYQPKFTLEHPYSVPIPRNRNHSYRLPLTPEDGSKSYGKIIVGPQHITDVFSLAIHIARACQSYNLEDTSDRLRSLCPFKVKISPWITFEGHFVFDRKKQFVDIQFDDNEEDPCPRRSRIFWMDGPVEILRVHFWGDAALTGVYWHIGGTKAMVAFFDECHDVFPKSVDLIGAPRKSDLGPVDTLIPHDYGVIMIPYDDPELAQRRWNMLGGWKGTRRRLGMRGEGDKDNSIDYSDKMRDITVIDATYDSDEDDFSRRMQPRCDFGGHGSSLRPRDKDGYYEETEDDRYSARSSGPRITELDDDGNSVRSGSSGSRRPPRPTNRTMEYEDVNHNRSMRSSASRRTAEFDDDDRSTRSSASRRTAEFDDDDRSMKSSRDRRGPENSSRNTPSSSKYQDEDKFEDDRRSMRSSARKRPDRRFDDQDDRRSTRSSMRRRDTEPSSSSSRRVADDGIQKYKEKGRDQGTKKVYIAGDFAGSLSQPKSRK</sequence>
<accession>U4LQE5</accession>
<feature type="compositionally biased region" description="Polar residues" evidence="1">
    <location>
        <begin position="425"/>
        <end position="436"/>
    </location>
</feature>